<feature type="non-terminal residue" evidence="3">
    <location>
        <position position="1"/>
    </location>
</feature>
<dbReference type="InterPro" id="IPR016192">
    <property type="entry name" value="APOBEC/CMP_deaminase_Zn-bd"/>
</dbReference>
<accession>A0A7K4Y0D2</accession>
<dbReference type="PANTHER" id="PTHR13857">
    <property type="entry name" value="MRNA EDITING ENZYME"/>
    <property type="match status" value="1"/>
</dbReference>
<keyword evidence="4" id="KW-1185">Reference proteome</keyword>
<dbReference type="Gene3D" id="3.40.140.10">
    <property type="entry name" value="Cytidine Deaminase, domain 2"/>
    <property type="match status" value="1"/>
</dbReference>
<dbReference type="InterPro" id="IPR050610">
    <property type="entry name" value="APOBEC_Cyt_Deaminase"/>
</dbReference>
<evidence type="ECO:0000256" key="1">
    <source>
        <dbReference type="ARBA" id="ARBA00022723"/>
    </source>
</evidence>
<feature type="non-terminal residue" evidence="3">
    <location>
        <position position="196"/>
    </location>
</feature>
<proteinExistence type="predicted"/>
<dbReference type="GO" id="GO:0005634">
    <property type="term" value="C:nucleus"/>
    <property type="evidence" value="ECO:0007669"/>
    <property type="project" value="TreeGrafter"/>
</dbReference>
<dbReference type="GO" id="GO:0004126">
    <property type="term" value="F:cytidine deaminase activity"/>
    <property type="evidence" value="ECO:0007669"/>
    <property type="project" value="TreeGrafter"/>
</dbReference>
<dbReference type="Proteomes" id="UP000529728">
    <property type="component" value="Unassembled WGS sequence"/>
</dbReference>
<evidence type="ECO:0000313" key="4">
    <source>
        <dbReference type="Proteomes" id="UP000529728"/>
    </source>
</evidence>
<dbReference type="EMBL" id="VWZN01020573">
    <property type="protein sequence ID" value="NWR52481.1"/>
    <property type="molecule type" value="Genomic_DNA"/>
</dbReference>
<dbReference type="InterPro" id="IPR016193">
    <property type="entry name" value="Cytidine_deaminase-like"/>
</dbReference>
<evidence type="ECO:0000256" key="2">
    <source>
        <dbReference type="ARBA" id="ARBA00022801"/>
    </source>
</evidence>
<name>A0A7K4Y0D2_REGSA</name>
<organism evidence="3 4">
    <name type="scientific">Regulus satrapa</name>
    <name type="common">Golden-crowned kinglet</name>
    <dbReference type="NCBI Taxonomy" id="13245"/>
    <lineage>
        <taxon>Eukaryota</taxon>
        <taxon>Metazoa</taxon>
        <taxon>Chordata</taxon>
        <taxon>Craniata</taxon>
        <taxon>Vertebrata</taxon>
        <taxon>Euteleostomi</taxon>
        <taxon>Archelosauria</taxon>
        <taxon>Archosauria</taxon>
        <taxon>Dinosauria</taxon>
        <taxon>Saurischia</taxon>
        <taxon>Theropoda</taxon>
        <taxon>Coelurosauria</taxon>
        <taxon>Aves</taxon>
        <taxon>Neognathae</taxon>
        <taxon>Neoaves</taxon>
        <taxon>Telluraves</taxon>
        <taxon>Australaves</taxon>
        <taxon>Passeriformes</taxon>
        <taxon>Regulidae</taxon>
        <taxon>Regulus</taxon>
    </lineage>
</organism>
<dbReference type="Pfam" id="PF18750">
    <property type="entry name" value="SNAD4"/>
    <property type="match status" value="1"/>
</dbReference>
<dbReference type="SUPFAM" id="SSF53927">
    <property type="entry name" value="Cytidine deaminase-like"/>
    <property type="match status" value="1"/>
</dbReference>
<keyword evidence="1" id="KW-0479">Metal-binding</keyword>
<reference evidence="3 4" key="1">
    <citation type="submission" date="2019-09" db="EMBL/GenBank/DDBJ databases">
        <title>Bird 10,000 Genomes (B10K) Project - Family phase.</title>
        <authorList>
            <person name="Zhang G."/>
        </authorList>
    </citation>
    <scope>NUCLEOTIDE SEQUENCE [LARGE SCALE GENOMIC DNA]</scope>
    <source>
        <strain evidence="3">B10K-DU-001-18</strain>
        <tissue evidence="3">Muscle</tissue>
    </source>
</reference>
<evidence type="ECO:0000313" key="3">
    <source>
        <dbReference type="EMBL" id="NWR52481.1"/>
    </source>
</evidence>
<sequence>LKFLFCFSMYISKKALRQQFDPRMYPRETYLLCKLEWNGSQNFWRHWVRNEDSKCDSRHDSRHDFTPRHAERYFLEEIFEPRSYNFCNITWYLSWSPCPGCCSMIQDFLEDMPNVNIDIRIARLYHRNLARTSGALRELASLQGFNYLASVSPDYINCWETFIQPGVNYDFSTVNFQSAIRMNRLQLADILQVSTL</sequence>
<dbReference type="PROSITE" id="PS00903">
    <property type="entry name" value="CYT_DCMP_DEAMINASES_1"/>
    <property type="match status" value="1"/>
</dbReference>
<gene>
    <name evidence="3" type="primary">Apobec1</name>
    <name evidence="3" type="ORF">REGSAT_R14872</name>
</gene>
<comment type="caution">
    <text evidence="3">The sequence shown here is derived from an EMBL/GenBank/DDBJ whole genome shotgun (WGS) entry which is preliminary data.</text>
</comment>
<protein>
    <submittedName>
        <fullName evidence="3">ABEC1 enzyme</fullName>
    </submittedName>
</protein>
<dbReference type="PANTHER" id="PTHR13857:SF26">
    <property type="entry name" value="C-U-EDITING ENZYME APOBEC-1"/>
    <property type="match status" value="1"/>
</dbReference>
<keyword evidence="2" id="KW-0378">Hydrolase</keyword>
<dbReference type="GO" id="GO:0005737">
    <property type="term" value="C:cytoplasm"/>
    <property type="evidence" value="ECO:0007669"/>
    <property type="project" value="TreeGrafter"/>
</dbReference>
<dbReference type="GO" id="GO:0003723">
    <property type="term" value="F:RNA binding"/>
    <property type="evidence" value="ECO:0007669"/>
    <property type="project" value="TreeGrafter"/>
</dbReference>
<dbReference type="OrthoDB" id="5956704at2759"/>
<dbReference type="GO" id="GO:0008270">
    <property type="term" value="F:zinc ion binding"/>
    <property type="evidence" value="ECO:0007669"/>
    <property type="project" value="InterPro"/>
</dbReference>
<dbReference type="AlphaFoldDB" id="A0A7K4Y0D2"/>
<dbReference type="GO" id="GO:0016554">
    <property type="term" value="P:cytidine to uridine editing"/>
    <property type="evidence" value="ECO:0007669"/>
    <property type="project" value="TreeGrafter"/>
</dbReference>